<dbReference type="RefSeq" id="WP_002588603.1">
    <property type="nucleotide sequence ID" value="NZ_BJLB01000001.1"/>
</dbReference>
<protein>
    <submittedName>
        <fullName evidence="1">Uncharacterized protein</fullName>
    </submittedName>
</protein>
<gene>
    <name evidence="1" type="ORF">Ccl03g_32400</name>
</gene>
<organism evidence="1 2">
    <name type="scientific">Enterocloster clostridioformis</name>
    <dbReference type="NCBI Taxonomy" id="1531"/>
    <lineage>
        <taxon>Bacteria</taxon>
        <taxon>Bacillati</taxon>
        <taxon>Bacillota</taxon>
        <taxon>Clostridia</taxon>
        <taxon>Lachnospirales</taxon>
        <taxon>Lachnospiraceae</taxon>
        <taxon>Enterocloster</taxon>
    </lineage>
</organism>
<comment type="caution">
    <text evidence="1">The sequence shown here is derived from an EMBL/GenBank/DDBJ whole genome shotgun (WGS) entry which is preliminary data.</text>
</comment>
<sequence>MKSLKLSKRMEQAVELMKQEEFYLCELPNWSFWGAYNLPGQTIRTDTMKALEHRGLVKIELATGEKRSSYVATLIKRQN</sequence>
<accession>A0A829W5G1</accession>
<dbReference type="EMBL" id="BJLB01000001">
    <property type="protein sequence ID" value="GEA37527.1"/>
    <property type="molecule type" value="Genomic_DNA"/>
</dbReference>
<evidence type="ECO:0000313" key="2">
    <source>
        <dbReference type="Proteomes" id="UP000315200"/>
    </source>
</evidence>
<evidence type="ECO:0000313" key="1">
    <source>
        <dbReference type="EMBL" id="GEA37527.1"/>
    </source>
</evidence>
<proteinExistence type="predicted"/>
<dbReference type="Proteomes" id="UP000315200">
    <property type="component" value="Unassembled WGS sequence"/>
</dbReference>
<name>A0A829W5G1_9FIRM</name>
<reference evidence="1 2" key="1">
    <citation type="submission" date="2019-06" db="EMBL/GenBank/DDBJ databases">
        <title>Draft genome sequence of [Clostridium] clostridioforme NBRC 113352.</title>
        <authorList>
            <person name="Miura T."/>
            <person name="Furukawa M."/>
            <person name="Shimamura M."/>
            <person name="Ohyama Y."/>
            <person name="Yamazoe A."/>
            <person name="Kawasaki H."/>
        </authorList>
    </citation>
    <scope>NUCLEOTIDE SEQUENCE [LARGE SCALE GENOMIC DNA]</scope>
    <source>
        <strain evidence="1 2">NBRC 113352</strain>
    </source>
</reference>
<dbReference type="AlphaFoldDB" id="A0A829W5G1"/>